<dbReference type="EMBL" id="JAPMXC010000010">
    <property type="protein sequence ID" value="MCY0389553.1"/>
    <property type="molecule type" value="Genomic_DNA"/>
</dbReference>
<protein>
    <submittedName>
        <fullName evidence="1">Uncharacterized protein</fullName>
    </submittedName>
</protein>
<dbReference type="Proteomes" id="UP001082899">
    <property type="component" value="Unassembled WGS sequence"/>
</dbReference>
<reference evidence="1" key="1">
    <citation type="submission" date="2022-11" db="EMBL/GenBank/DDBJ databases">
        <title>Robbsia betulipollinis sp. nov., isolated from pollen of birch (Betula pendula).</title>
        <authorList>
            <person name="Shi H."/>
            <person name="Ambika Manirajan B."/>
            <person name="Ratering S."/>
            <person name="Geissler-Plaum R."/>
            <person name="Schnell S."/>
        </authorList>
    </citation>
    <scope>NUCLEOTIDE SEQUENCE</scope>
    <source>
        <strain evidence="1">Bb-Pol-6</strain>
    </source>
</reference>
<gene>
    <name evidence="1" type="ORF">OVY01_20620</name>
</gene>
<dbReference type="RefSeq" id="WP_267849448.1">
    <property type="nucleotide sequence ID" value="NZ_JAPMXC010000010.1"/>
</dbReference>
<keyword evidence="2" id="KW-1185">Reference proteome</keyword>
<evidence type="ECO:0000313" key="1">
    <source>
        <dbReference type="EMBL" id="MCY0389553.1"/>
    </source>
</evidence>
<name>A0ABT3ZUN2_9BURK</name>
<organism evidence="1 2">
    <name type="scientific">Robbsia betulipollinis</name>
    <dbReference type="NCBI Taxonomy" id="2981849"/>
    <lineage>
        <taxon>Bacteria</taxon>
        <taxon>Pseudomonadati</taxon>
        <taxon>Pseudomonadota</taxon>
        <taxon>Betaproteobacteria</taxon>
        <taxon>Burkholderiales</taxon>
        <taxon>Burkholderiaceae</taxon>
        <taxon>Robbsia</taxon>
    </lineage>
</organism>
<sequence length="125" mass="13827">MAKTAPRREGAPADPLVQTFTFLLSGRHIYVRNAERKLIDLGEAKQEGKEGKPSWSYLLDVDEIAGSGFKTPAALLKDLSGKVDFAYLDSQFTSLPNHSPTDEGIDVRHAETLEVRYDEVSDDGF</sequence>
<comment type="caution">
    <text evidence="1">The sequence shown here is derived from an EMBL/GenBank/DDBJ whole genome shotgun (WGS) entry which is preliminary data.</text>
</comment>
<accession>A0ABT3ZUN2</accession>
<proteinExistence type="predicted"/>
<evidence type="ECO:0000313" key="2">
    <source>
        <dbReference type="Proteomes" id="UP001082899"/>
    </source>
</evidence>